<gene>
    <name evidence="1" type="ORF">ACN42_g10279</name>
</gene>
<dbReference type="AlphaFoldDB" id="A0A124GQ41"/>
<reference evidence="1 2" key="1">
    <citation type="submission" date="2015-10" db="EMBL/GenBank/DDBJ databases">
        <title>Genome sequencing of Penicillium freii.</title>
        <authorList>
            <person name="Nguyen H.D."/>
            <person name="Visagie C.M."/>
            <person name="Seifert K.A."/>
        </authorList>
    </citation>
    <scope>NUCLEOTIDE SEQUENCE [LARGE SCALE GENOMIC DNA]</scope>
    <source>
        <strain evidence="1 2">DAOM 242723</strain>
    </source>
</reference>
<proteinExistence type="predicted"/>
<sequence>MKVCAHLFTPYTLSSNTSLPLPPIIMISRLSQPPISLGSLLQTITDTDSDTITIDWPEDWTLTAFARYSCISQTNDGDPRLLCPGLSLLPLSRRLDRMCDLNTQPLTELHVVS</sequence>
<name>A0A124GQ41_PENFR</name>
<comment type="caution">
    <text evidence="1">The sequence shown here is derived from an EMBL/GenBank/DDBJ whole genome shotgun (WGS) entry which is preliminary data.</text>
</comment>
<protein>
    <submittedName>
        <fullName evidence="1">Uncharacterized protein</fullName>
    </submittedName>
</protein>
<keyword evidence="2" id="KW-1185">Reference proteome</keyword>
<evidence type="ECO:0000313" key="1">
    <source>
        <dbReference type="EMBL" id="KUM56916.1"/>
    </source>
</evidence>
<dbReference type="EMBL" id="LLXE01000420">
    <property type="protein sequence ID" value="KUM56916.1"/>
    <property type="molecule type" value="Genomic_DNA"/>
</dbReference>
<evidence type="ECO:0000313" key="2">
    <source>
        <dbReference type="Proteomes" id="UP000055045"/>
    </source>
</evidence>
<dbReference type="Proteomes" id="UP000055045">
    <property type="component" value="Unassembled WGS sequence"/>
</dbReference>
<organism evidence="1 2">
    <name type="scientific">Penicillium freii</name>
    <dbReference type="NCBI Taxonomy" id="48697"/>
    <lineage>
        <taxon>Eukaryota</taxon>
        <taxon>Fungi</taxon>
        <taxon>Dikarya</taxon>
        <taxon>Ascomycota</taxon>
        <taxon>Pezizomycotina</taxon>
        <taxon>Eurotiomycetes</taxon>
        <taxon>Eurotiomycetidae</taxon>
        <taxon>Eurotiales</taxon>
        <taxon>Aspergillaceae</taxon>
        <taxon>Penicillium</taxon>
    </lineage>
</organism>
<accession>A0A124GQ41</accession>